<dbReference type="InParanoid" id="A7EWY7"/>
<dbReference type="Gene3D" id="3.40.50.12780">
    <property type="entry name" value="N-terminal domain of ligase-like"/>
    <property type="match status" value="1"/>
</dbReference>
<dbReference type="InterPro" id="IPR020845">
    <property type="entry name" value="AMP-binding_CS"/>
</dbReference>
<reference evidence="5" key="1">
    <citation type="journal article" date="2011" name="PLoS Genet.">
        <title>Genomic analysis of the necrotrophic fungal pathogens Sclerotinia sclerotiorum and Botrytis cinerea.</title>
        <authorList>
            <person name="Amselem J."/>
            <person name="Cuomo C.A."/>
            <person name="van Kan J.A."/>
            <person name="Viaud M."/>
            <person name="Benito E.P."/>
            <person name="Couloux A."/>
            <person name="Coutinho P.M."/>
            <person name="de Vries R.P."/>
            <person name="Dyer P.S."/>
            <person name="Fillinger S."/>
            <person name="Fournier E."/>
            <person name="Gout L."/>
            <person name="Hahn M."/>
            <person name="Kohn L."/>
            <person name="Lapalu N."/>
            <person name="Plummer K.M."/>
            <person name="Pradier J.M."/>
            <person name="Quevillon E."/>
            <person name="Sharon A."/>
            <person name="Simon A."/>
            <person name="ten Have A."/>
            <person name="Tudzynski B."/>
            <person name="Tudzynski P."/>
            <person name="Wincker P."/>
            <person name="Andrew M."/>
            <person name="Anthouard V."/>
            <person name="Beever R.E."/>
            <person name="Beffa R."/>
            <person name="Benoit I."/>
            <person name="Bouzid O."/>
            <person name="Brault B."/>
            <person name="Chen Z."/>
            <person name="Choquer M."/>
            <person name="Collemare J."/>
            <person name="Cotton P."/>
            <person name="Danchin E.G."/>
            <person name="Da Silva C."/>
            <person name="Gautier A."/>
            <person name="Giraud C."/>
            <person name="Giraud T."/>
            <person name="Gonzalez C."/>
            <person name="Grossetete S."/>
            <person name="Guldener U."/>
            <person name="Henrissat B."/>
            <person name="Howlett B.J."/>
            <person name="Kodira C."/>
            <person name="Kretschmer M."/>
            <person name="Lappartient A."/>
            <person name="Leroch M."/>
            <person name="Levis C."/>
            <person name="Mauceli E."/>
            <person name="Neuveglise C."/>
            <person name="Oeser B."/>
            <person name="Pearson M."/>
            <person name="Poulain J."/>
            <person name="Poussereau N."/>
            <person name="Quesneville H."/>
            <person name="Rascle C."/>
            <person name="Schumacher J."/>
            <person name="Segurens B."/>
            <person name="Sexton A."/>
            <person name="Silva E."/>
            <person name="Sirven C."/>
            <person name="Soanes D.M."/>
            <person name="Talbot N.J."/>
            <person name="Templeton M."/>
            <person name="Yandava C."/>
            <person name="Yarden O."/>
            <person name="Zeng Q."/>
            <person name="Rollins J.A."/>
            <person name="Lebrun M.H."/>
            <person name="Dickman M."/>
        </authorList>
    </citation>
    <scope>NUCLEOTIDE SEQUENCE [LARGE SCALE GENOMIC DNA]</scope>
    <source>
        <strain evidence="5">ATCC 18683 / 1980 / Ss-1</strain>
    </source>
</reference>
<proteinExistence type="predicted"/>
<dbReference type="InterPro" id="IPR042099">
    <property type="entry name" value="ANL_N_sf"/>
</dbReference>
<dbReference type="PANTHER" id="PTHR43439">
    <property type="entry name" value="PHENYLACETATE-COENZYME A LIGASE"/>
    <property type="match status" value="1"/>
</dbReference>
<feature type="domain" description="AMP-dependent synthetase/ligase" evidence="3">
    <location>
        <begin position="56"/>
        <end position="380"/>
    </location>
</feature>
<evidence type="ECO:0000256" key="1">
    <source>
        <dbReference type="ARBA" id="ARBA00022450"/>
    </source>
</evidence>
<dbReference type="STRING" id="665079.A7EWY7"/>
<protein>
    <recommendedName>
        <fullName evidence="3">AMP-dependent synthetase/ligase domain-containing protein</fullName>
    </recommendedName>
</protein>
<evidence type="ECO:0000259" key="3">
    <source>
        <dbReference type="Pfam" id="PF00501"/>
    </source>
</evidence>
<name>A7EWY7_SCLS1</name>
<sequence length="595" mass="65568">MASYNGDMPLHSAEMAIQEQIMDSATKIDQVSASAELYPPVEALNRANRLLPHVLEEEASKDPQRVIAIMAKSSDISMGFEELTIGQFLHAVNFTAHWIDSDKIDSPPAETYAFVGPQDFRYPIIELAAMKTGNPLLLPRAGNALANTVSLLNATKSTKFFYASEYSDLAARIVAVLPHVKTYEVPSLREMTVENTEPYPYNKSWDTNKDEIAVIIHTSGSTGAPKPKNCTHAFLSSLMNSSNLLPGVPGRITASLDLIAKGKLLLTACSFSHGSGLISAFTTIIQGSTIVFGPPNVPSSGKILHDIMKVLPIHGLVNVPSITEQLFLDHGEDLKDEIAALKHVSWLGGPLSQKTGDFIVSHTNAILWQGFGSTESGLLPLLVPPKSHWQYIEFHPKFLPELEPISPGSLLCELVLNKYQDPALSWSQPVFHMAPDQTTWRTRDILRRYDGPLPDGVGPLWKFENRIDDLIILSNAAKVNPVHIETLLQSHPLLNGCIVFGESQTRCGILLEPKEGSNLSEEELVALVWPDVEEANGTVPGHARIERDLVLVVKNDKRFERAAKGTFIRSLCLKMYKSEIDDLYAKFKARKAQFG</sequence>
<dbReference type="RefSeq" id="XP_001589213.1">
    <property type="nucleotide sequence ID" value="XM_001589163.1"/>
</dbReference>
<dbReference type="OMA" id="FRYPIIE"/>
<dbReference type="InterPro" id="IPR051414">
    <property type="entry name" value="Adenylate-forming_Reductase"/>
</dbReference>
<dbReference type="GO" id="GO:0006631">
    <property type="term" value="P:fatty acid metabolic process"/>
    <property type="evidence" value="ECO:0000318"/>
    <property type="project" value="GO_Central"/>
</dbReference>
<dbReference type="KEGG" id="ssl:SS1G_09846"/>
<dbReference type="AlphaFoldDB" id="A7EWY7"/>
<dbReference type="EMBL" id="CH476634">
    <property type="protein sequence ID" value="EDN93979.1"/>
    <property type="molecule type" value="Genomic_DNA"/>
</dbReference>
<organism evidence="4 5">
    <name type="scientific">Sclerotinia sclerotiorum (strain ATCC 18683 / 1980 / Ss-1)</name>
    <name type="common">White mold</name>
    <name type="synonym">Whetzelinia sclerotiorum</name>
    <dbReference type="NCBI Taxonomy" id="665079"/>
    <lineage>
        <taxon>Eukaryota</taxon>
        <taxon>Fungi</taxon>
        <taxon>Dikarya</taxon>
        <taxon>Ascomycota</taxon>
        <taxon>Pezizomycotina</taxon>
        <taxon>Leotiomycetes</taxon>
        <taxon>Helotiales</taxon>
        <taxon>Sclerotiniaceae</taxon>
        <taxon>Sclerotinia</taxon>
    </lineage>
</organism>
<keyword evidence="5" id="KW-1185">Reference proteome</keyword>
<keyword evidence="1" id="KW-0596">Phosphopantetheine</keyword>
<dbReference type="Pfam" id="PF00501">
    <property type="entry name" value="AMP-binding"/>
    <property type="match status" value="1"/>
</dbReference>
<gene>
    <name evidence="4" type="ORF">SS1G_09846</name>
</gene>
<keyword evidence="2" id="KW-0597">Phosphoprotein</keyword>
<dbReference type="SUPFAM" id="SSF56801">
    <property type="entry name" value="Acetyl-CoA synthetase-like"/>
    <property type="match status" value="1"/>
</dbReference>
<dbReference type="PROSITE" id="PS00455">
    <property type="entry name" value="AMP_BINDING"/>
    <property type="match status" value="1"/>
</dbReference>
<evidence type="ECO:0000313" key="4">
    <source>
        <dbReference type="EMBL" id="EDN93979.1"/>
    </source>
</evidence>
<evidence type="ECO:0000313" key="5">
    <source>
        <dbReference type="Proteomes" id="UP000001312"/>
    </source>
</evidence>
<dbReference type="Pfam" id="PF23562">
    <property type="entry name" value="AMP-binding_C_3"/>
    <property type="match status" value="1"/>
</dbReference>
<dbReference type="GeneID" id="5485120"/>
<accession>A7EWY7</accession>
<dbReference type="GO" id="GO:0031956">
    <property type="term" value="F:medium-chain fatty acid-CoA ligase activity"/>
    <property type="evidence" value="ECO:0000318"/>
    <property type="project" value="GO_Central"/>
</dbReference>
<dbReference type="InterPro" id="IPR000873">
    <property type="entry name" value="AMP-dep_synth/lig_dom"/>
</dbReference>
<dbReference type="Proteomes" id="UP000001312">
    <property type="component" value="Unassembled WGS sequence"/>
</dbReference>
<dbReference type="PANTHER" id="PTHR43439:SF2">
    <property type="entry name" value="ENZYME, PUTATIVE (JCVI)-RELATED"/>
    <property type="match status" value="1"/>
</dbReference>
<evidence type="ECO:0000256" key="2">
    <source>
        <dbReference type="ARBA" id="ARBA00022553"/>
    </source>
</evidence>